<dbReference type="Gene3D" id="3.80.10.10">
    <property type="entry name" value="Ribonuclease Inhibitor"/>
    <property type="match status" value="1"/>
</dbReference>
<dbReference type="AlphaFoldDB" id="A0A9P7GEV2"/>
<dbReference type="OrthoDB" id="3248197at2759"/>
<dbReference type="InterPro" id="IPR036047">
    <property type="entry name" value="F-box-like_dom_sf"/>
</dbReference>
<protein>
    <recommendedName>
        <fullName evidence="1">F-box domain-containing protein</fullName>
    </recommendedName>
</protein>
<proteinExistence type="predicted"/>
<evidence type="ECO:0000259" key="1">
    <source>
        <dbReference type="Pfam" id="PF12937"/>
    </source>
</evidence>
<evidence type="ECO:0000313" key="3">
    <source>
        <dbReference type="Proteomes" id="UP000775547"/>
    </source>
</evidence>
<keyword evidence="3" id="KW-1185">Reference proteome</keyword>
<comment type="caution">
    <text evidence="2">The sequence shown here is derived from an EMBL/GenBank/DDBJ whole genome shotgun (WGS) entry which is preliminary data.</text>
</comment>
<accession>A0A9P7GEV2</accession>
<evidence type="ECO:0000313" key="2">
    <source>
        <dbReference type="EMBL" id="KAG5645717.1"/>
    </source>
</evidence>
<dbReference type="InterPro" id="IPR001810">
    <property type="entry name" value="F-box_dom"/>
</dbReference>
<gene>
    <name evidence="2" type="ORF">DXG03_005412</name>
</gene>
<name>A0A9P7GEV2_9AGAR</name>
<organism evidence="2 3">
    <name type="scientific">Asterophora parasitica</name>
    <dbReference type="NCBI Taxonomy" id="117018"/>
    <lineage>
        <taxon>Eukaryota</taxon>
        <taxon>Fungi</taxon>
        <taxon>Dikarya</taxon>
        <taxon>Basidiomycota</taxon>
        <taxon>Agaricomycotina</taxon>
        <taxon>Agaricomycetes</taxon>
        <taxon>Agaricomycetidae</taxon>
        <taxon>Agaricales</taxon>
        <taxon>Tricholomatineae</taxon>
        <taxon>Lyophyllaceae</taxon>
        <taxon>Asterophora</taxon>
    </lineage>
</organism>
<sequence>MAPPLRFSRLVTLTKAALRTSGRLKPFRLSPASAISSFGIKTLLWGQDTISYGFKLDNSPPPSELHLVVPNHQVDAASHILVPTRAAFLDAVLATCLDPPPSTYSPELPITWNGWVWQTLRCPGLVPEGHLWVRRGGVLHPKLRTLLARLRPENRPFFMSLIGAKSCLFEEAVRERNRILEQVTGSSINQAQDVVSILKDNNSALSAANYAVLGAAIDCLDERVVQTKRDLILCQLQLNTLLRDIAQLLKDIAEIQAQQDYLKAYRSPIRCIPPEVLAQIFSYNAGEWIFSTSTPTILAISQVCRAWRSASFGFLSSWSSLSIVAEQQIFGRHDDDDDDDDDVNNGFSSQKLVPWDVMLQRLPAVYFVRAKDQPLRFSFYSDKYHLSRSISSSGLLDSLFPFFHNLSHLQVRVMLEDEHISTLLSLPGMLPSLESIDLWLRASTHMKCPHLFTSSSRLQSATLNLYEMDISNPSIFAFPWNQITTLNLVRQLDVLEWTPIFLQSITDLPSSLSSIFKVLQHGIVTSQTPAPVLPNLTSFTACVASHKDKSKPIKHGRRVERLASLLRHWHLRAPPLQPFMHVYLLIREHSYFNKEMQYNRDLGTFVDVLETDLHGCIFNMSTNPDGFRFTVTRYSEYNQSPIIDDAEHRISIV</sequence>
<feature type="domain" description="F-box" evidence="1">
    <location>
        <begin position="270"/>
        <end position="322"/>
    </location>
</feature>
<dbReference type="Proteomes" id="UP000775547">
    <property type="component" value="Unassembled WGS sequence"/>
</dbReference>
<reference evidence="2" key="2">
    <citation type="submission" date="2021-10" db="EMBL/GenBank/DDBJ databases">
        <title>Phylogenomics reveals ancestral predisposition of the termite-cultivated fungus Termitomyces towards a domesticated lifestyle.</title>
        <authorList>
            <person name="Auxier B."/>
            <person name="Grum-Grzhimaylo A."/>
            <person name="Cardenas M.E."/>
            <person name="Lodge J.D."/>
            <person name="Laessoe T."/>
            <person name="Pedersen O."/>
            <person name="Smith M.E."/>
            <person name="Kuyper T.W."/>
            <person name="Franco-Molano E.A."/>
            <person name="Baroni T.J."/>
            <person name="Aanen D.K."/>
        </authorList>
    </citation>
    <scope>NUCLEOTIDE SEQUENCE</scope>
    <source>
        <strain evidence="2">AP01</strain>
        <tissue evidence="2">Mycelium</tissue>
    </source>
</reference>
<dbReference type="Pfam" id="PF12937">
    <property type="entry name" value="F-box-like"/>
    <property type="match status" value="1"/>
</dbReference>
<dbReference type="SUPFAM" id="SSF81383">
    <property type="entry name" value="F-box domain"/>
    <property type="match status" value="1"/>
</dbReference>
<dbReference type="InterPro" id="IPR032675">
    <property type="entry name" value="LRR_dom_sf"/>
</dbReference>
<reference evidence="2" key="1">
    <citation type="submission" date="2020-07" db="EMBL/GenBank/DDBJ databases">
        <authorList>
            <person name="Nieuwenhuis M."/>
            <person name="Van De Peppel L.J.J."/>
        </authorList>
    </citation>
    <scope>NUCLEOTIDE SEQUENCE</scope>
    <source>
        <strain evidence="2">AP01</strain>
        <tissue evidence="2">Mycelium</tissue>
    </source>
</reference>
<dbReference type="EMBL" id="JABCKV010000033">
    <property type="protein sequence ID" value="KAG5645717.1"/>
    <property type="molecule type" value="Genomic_DNA"/>
</dbReference>